<keyword evidence="3" id="KW-0804">Transcription</keyword>
<dbReference type="SUPFAM" id="SSF46785">
    <property type="entry name" value="Winged helix' DNA-binding domain"/>
    <property type="match status" value="1"/>
</dbReference>
<evidence type="ECO:0000256" key="2">
    <source>
        <dbReference type="ARBA" id="ARBA00023125"/>
    </source>
</evidence>
<comment type="function">
    <text evidence="4">May be an activator protein for the gylABX operon.</text>
</comment>
<dbReference type="SUPFAM" id="SSF55781">
    <property type="entry name" value="GAF domain-like"/>
    <property type="match status" value="1"/>
</dbReference>
<evidence type="ECO:0000313" key="8">
    <source>
        <dbReference type="EMBL" id="RTQ96122.1"/>
    </source>
</evidence>
<dbReference type="GO" id="GO:0003677">
    <property type="term" value="F:DNA binding"/>
    <property type="evidence" value="ECO:0007669"/>
    <property type="project" value="UniProtKB-KW"/>
</dbReference>
<feature type="domain" description="HTH iclR-type" evidence="6">
    <location>
        <begin position="4"/>
        <end position="66"/>
    </location>
</feature>
<dbReference type="PANTHER" id="PTHR30136">
    <property type="entry name" value="HELIX-TURN-HELIX TRANSCRIPTIONAL REGULATOR, ICLR FAMILY"/>
    <property type="match status" value="1"/>
</dbReference>
<dbReference type="InterPro" id="IPR050707">
    <property type="entry name" value="HTH_MetabolicPath_Reg"/>
</dbReference>
<dbReference type="PROSITE" id="PS51078">
    <property type="entry name" value="ICLR_ED"/>
    <property type="match status" value="1"/>
</dbReference>
<proteinExistence type="predicted"/>
<name>A0A3S0J5X1_9BACI</name>
<dbReference type="InterPro" id="IPR014757">
    <property type="entry name" value="Tscrpt_reg_IclR_C"/>
</dbReference>
<gene>
    <name evidence="8" type="ORF">EKG35_01775</name>
</gene>
<keyword evidence="9" id="KW-1185">Reference proteome</keyword>
<dbReference type="Proteomes" id="UP000276349">
    <property type="component" value="Unassembled WGS sequence"/>
</dbReference>
<evidence type="ECO:0000259" key="6">
    <source>
        <dbReference type="PROSITE" id="PS51077"/>
    </source>
</evidence>
<comment type="caution">
    <text evidence="8">The sequence shown here is derived from an EMBL/GenBank/DDBJ whole genome shotgun (WGS) entry which is preliminary data.</text>
</comment>
<keyword evidence="2" id="KW-0238">DNA-binding</keyword>
<dbReference type="OrthoDB" id="9791752at2"/>
<dbReference type="InterPro" id="IPR005471">
    <property type="entry name" value="Tscrpt_reg_IclR_N"/>
</dbReference>
<sequence length="253" mass="28708">MPIIQSVSRALAIFELFDETNRELSIKEISLKLNLNKSTVHSLLNTLKEYGYISQNNETNEYSLGWKLYERGYLIVSQMDIRNVARPHLEKLNKETNQTVHLVTLLGKEAIYIDKITGTSSLVIYSRVGKRVPLHSSGVGKVLAAFLNEAQLNSVIDGYVFEKRTENTLVSHEKFLEEIKAVKKNGYAIDYEENEPGIICIAMPVYDYSGEVIAAVSISTPKSFYNSEVEKLNYDCLKKCVEELSHDLGYQKK</sequence>
<evidence type="ECO:0000256" key="5">
    <source>
        <dbReference type="ARBA" id="ARBA00070406"/>
    </source>
</evidence>
<keyword evidence="1" id="KW-0805">Transcription regulation</keyword>
<dbReference type="InterPro" id="IPR036388">
    <property type="entry name" value="WH-like_DNA-bd_sf"/>
</dbReference>
<accession>A0A3S0J5X1</accession>
<dbReference type="PROSITE" id="PS51077">
    <property type="entry name" value="HTH_ICLR"/>
    <property type="match status" value="1"/>
</dbReference>
<evidence type="ECO:0000256" key="3">
    <source>
        <dbReference type="ARBA" id="ARBA00023163"/>
    </source>
</evidence>
<dbReference type="Pfam" id="PF09339">
    <property type="entry name" value="HTH_IclR"/>
    <property type="match status" value="1"/>
</dbReference>
<evidence type="ECO:0000313" key="9">
    <source>
        <dbReference type="Proteomes" id="UP000276349"/>
    </source>
</evidence>
<reference evidence="8 9" key="1">
    <citation type="submission" date="2018-12" db="EMBL/GenBank/DDBJ databases">
        <authorList>
            <person name="Yu L."/>
        </authorList>
    </citation>
    <scope>NUCLEOTIDE SEQUENCE [LARGE SCALE GENOMIC DNA]</scope>
    <source>
        <strain evidence="8 9">S5H2222</strain>
    </source>
</reference>
<dbReference type="GO" id="GO:0045892">
    <property type="term" value="P:negative regulation of DNA-templated transcription"/>
    <property type="evidence" value="ECO:0007669"/>
    <property type="project" value="TreeGrafter"/>
</dbReference>
<evidence type="ECO:0000256" key="4">
    <source>
        <dbReference type="ARBA" id="ARBA00058938"/>
    </source>
</evidence>
<dbReference type="InterPro" id="IPR029016">
    <property type="entry name" value="GAF-like_dom_sf"/>
</dbReference>
<dbReference type="SMART" id="SM00346">
    <property type="entry name" value="HTH_ICLR"/>
    <property type="match status" value="1"/>
</dbReference>
<dbReference type="EMBL" id="RXNR01000003">
    <property type="protein sequence ID" value="RTQ96122.1"/>
    <property type="molecule type" value="Genomic_DNA"/>
</dbReference>
<dbReference type="Gene3D" id="3.30.450.40">
    <property type="match status" value="1"/>
</dbReference>
<dbReference type="AlphaFoldDB" id="A0A3S0J5X1"/>
<dbReference type="PANTHER" id="PTHR30136:SF7">
    <property type="entry name" value="HTH-TYPE TRANSCRIPTIONAL REGULATOR KDGR-RELATED"/>
    <property type="match status" value="1"/>
</dbReference>
<protein>
    <recommendedName>
        <fullName evidence="5">Glycerol operon regulatory protein</fullName>
    </recommendedName>
</protein>
<organism evidence="8 9">
    <name type="scientific">Lysinibacillus telephonicus</name>
    <dbReference type="NCBI Taxonomy" id="1714840"/>
    <lineage>
        <taxon>Bacteria</taxon>
        <taxon>Bacillati</taxon>
        <taxon>Bacillota</taxon>
        <taxon>Bacilli</taxon>
        <taxon>Bacillales</taxon>
        <taxon>Bacillaceae</taxon>
        <taxon>Lysinibacillus</taxon>
    </lineage>
</organism>
<dbReference type="InterPro" id="IPR036390">
    <property type="entry name" value="WH_DNA-bd_sf"/>
</dbReference>
<dbReference type="Gene3D" id="1.10.10.10">
    <property type="entry name" value="Winged helix-like DNA-binding domain superfamily/Winged helix DNA-binding domain"/>
    <property type="match status" value="1"/>
</dbReference>
<dbReference type="FunFam" id="1.10.10.10:FF:000056">
    <property type="entry name" value="IclR family transcriptional regulator"/>
    <property type="match status" value="1"/>
</dbReference>
<dbReference type="RefSeq" id="WP_126292596.1">
    <property type="nucleotide sequence ID" value="NZ_CP155468.1"/>
</dbReference>
<evidence type="ECO:0000256" key="1">
    <source>
        <dbReference type="ARBA" id="ARBA00023015"/>
    </source>
</evidence>
<dbReference type="Pfam" id="PF01614">
    <property type="entry name" value="IclR_C"/>
    <property type="match status" value="1"/>
</dbReference>
<feature type="domain" description="IclR-ED" evidence="7">
    <location>
        <begin position="67"/>
        <end position="250"/>
    </location>
</feature>
<evidence type="ECO:0000259" key="7">
    <source>
        <dbReference type="PROSITE" id="PS51078"/>
    </source>
</evidence>
<dbReference type="GO" id="GO:0003700">
    <property type="term" value="F:DNA-binding transcription factor activity"/>
    <property type="evidence" value="ECO:0007669"/>
    <property type="project" value="TreeGrafter"/>
</dbReference>